<comment type="caution">
    <text evidence="12">The sequence shown here is derived from an EMBL/GenBank/DDBJ whole genome shotgun (WGS) entry which is preliminary data.</text>
</comment>
<keyword evidence="2" id="KW-0479">Metal-binding</keyword>
<dbReference type="EMBL" id="JBGFUD010001873">
    <property type="protein sequence ID" value="MFH4976861.1"/>
    <property type="molecule type" value="Genomic_DNA"/>
</dbReference>
<proteinExistence type="predicted"/>
<keyword evidence="9" id="KW-0539">Nucleus</keyword>
<dbReference type="PROSITE" id="PS51030">
    <property type="entry name" value="NUCLEAR_REC_DBD_2"/>
    <property type="match status" value="1"/>
</dbReference>
<dbReference type="GO" id="GO:0008270">
    <property type="term" value="F:zinc ion binding"/>
    <property type="evidence" value="ECO:0007669"/>
    <property type="project" value="UniProtKB-KW"/>
</dbReference>
<keyword evidence="3" id="KW-0863">Zinc-finger</keyword>
<feature type="region of interest" description="Disordered" evidence="10">
    <location>
        <begin position="76"/>
        <end position="132"/>
    </location>
</feature>
<feature type="region of interest" description="Disordered" evidence="10">
    <location>
        <begin position="155"/>
        <end position="180"/>
    </location>
</feature>
<reference evidence="12 13" key="1">
    <citation type="submission" date="2024-08" db="EMBL/GenBank/DDBJ databases">
        <title>Gnathostoma spinigerum genome.</title>
        <authorList>
            <person name="Gonzalez-Bertolin B."/>
            <person name="Monzon S."/>
            <person name="Zaballos A."/>
            <person name="Jimenez P."/>
            <person name="Dekumyoy P."/>
            <person name="Varona S."/>
            <person name="Cuesta I."/>
            <person name="Sumanam S."/>
            <person name="Adisakwattana P."/>
            <person name="Gasser R.B."/>
            <person name="Hernandez-Gonzalez A."/>
            <person name="Young N.D."/>
            <person name="Perteguer M.J."/>
        </authorList>
    </citation>
    <scope>NUCLEOTIDE SEQUENCE [LARGE SCALE GENOMIC DNA]</scope>
    <source>
        <strain evidence="12">AL3</strain>
        <tissue evidence="12">Liver</tissue>
    </source>
</reference>
<sequence length="389" mass="42851">MNTEQAPSAFRTPVIASSPDHANSTDLPPIVYPQPIRPFTQPDAFTLYNYYLSQVGQTLELQKLNGVTRCGVIPRPQPLHPPAVINSPSTSDKPWNNLPKGPQNESCSPDSSDTMDVSISATSRTSSTSPKHVDFERSADRFSWLSHYNADPTITGRSSVSSPSIPSANSNGSDATTPWNARVDGHRSAELTSVLMADYLDDDPLLCAICNDKSSGLHYGIYTCEGCKGFFKRTVQNKRVYTCVSGTGSCPMTKEQRNRCQFCRFQKCLHQGMVLEAVREDRMPGGRNGSAIYNLYKLKYKKTRRLQALCESILRENAVKRTLPESTPTVTSTPSTKTTLEPLNLSPRRDAKLETVSPIRNVFTSKPPVQTKNLIQSFNNEGGHIGSGD</sequence>
<evidence type="ECO:0000256" key="4">
    <source>
        <dbReference type="ARBA" id="ARBA00022833"/>
    </source>
</evidence>
<evidence type="ECO:0000256" key="7">
    <source>
        <dbReference type="ARBA" id="ARBA00023163"/>
    </source>
</evidence>
<evidence type="ECO:0000256" key="1">
    <source>
        <dbReference type="ARBA" id="ARBA00004123"/>
    </source>
</evidence>
<dbReference type="InterPro" id="IPR050200">
    <property type="entry name" value="Nuclear_hormone_rcpt_NR3"/>
</dbReference>
<feature type="compositionally biased region" description="Polar residues" evidence="10">
    <location>
        <begin position="103"/>
        <end position="117"/>
    </location>
</feature>
<accession>A0ABD6ECE1</accession>
<dbReference type="PROSITE" id="PS00031">
    <property type="entry name" value="NUCLEAR_REC_DBD_1"/>
    <property type="match status" value="1"/>
</dbReference>
<feature type="domain" description="Nuclear receptor" evidence="11">
    <location>
        <begin position="204"/>
        <end position="280"/>
    </location>
</feature>
<dbReference type="Gene3D" id="3.30.50.10">
    <property type="entry name" value="Erythroid Transcription Factor GATA-1, subunit A"/>
    <property type="match status" value="1"/>
</dbReference>
<dbReference type="GO" id="GO:0006357">
    <property type="term" value="P:regulation of transcription by RNA polymerase II"/>
    <property type="evidence" value="ECO:0007669"/>
    <property type="project" value="UniProtKB-ARBA"/>
</dbReference>
<dbReference type="FunFam" id="3.30.50.10:FF:000006">
    <property type="entry name" value="Nuclear receptor subfamily 5 group A member"/>
    <property type="match status" value="1"/>
</dbReference>
<dbReference type="AlphaFoldDB" id="A0ABD6ECE1"/>
<keyword evidence="6" id="KW-0238">DNA-binding</keyword>
<dbReference type="SUPFAM" id="SSF57716">
    <property type="entry name" value="Glucocorticoid receptor-like (DNA-binding domain)"/>
    <property type="match status" value="1"/>
</dbReference>
<evidence type="ECO:0000256" key="2">
    <source>
        <dbReference type="ARBA" id="ARBA00022723"/>
    </source>
</evidence>
<dbReference type="InterPro" id="IPR013088">
    <property type="entry name" value="Znf_NHR/GATA"/>
</dbReference>
<dbReference type="InterPro" id="IPR001628">
    <property type="entry name" value="Znf_hrmn_rcpt"/>
</dbReference>
<evidence type="ECO:0000256" key="8">
    <source>
        <dbReference type="ARBA" id="ARBA00023170"/>
    </source>
</evidence>
<dbReference type="PANTHER" id="PTHR48092">
    <property type="entry name" value="KNIRPS-RELATED PROTEIN-RELATED"/>
    <property type="match status" value="1"/>
</dbReference>
<evidence type="ECO:0000313" key="13">
    <source>
        <dbReference type="Proteomes" id="UP001608902"/>
    </source>
</evidence>
<feature type="compositionally biased region" description="Low complexity" evidence="10">
    <location>
        <begin position="118"/>
        <end position="129"/>
    </location>
</feature>
<evidence type="ECO:0000313" key="12">
    <source>
        <dbReference type="EMBL" id="MFH4976861.1"/>
    </source>
</evidence>
<dbReference type="Pfam" id="PF00105">
    <property type="entry name" value="zf-C4"/>
    <property type="match status" value="1"/>
</dbReference>
<dbReference type="Proteomes" id="UP001608902">
    <property type="component" value="Unassembled WGS sequence"/>
</dbReference>
<dbReference type="SMART" id="SM00399">
    <property type="entry name" value="ZnF_C4"/>
    <property type="match status" value="1"/>
</dbReference>
<keyword evidence="13" id="KW-1185">Reference proteome</keyword>
<keyword evidence="7" id="KW-0804">Transcription</keyword>
<keyword evidence="5" id="KW-0805">Transcription regulation</keyword>
<evidence type="ECO:0000256" key="6">
    <source>
        <dbReference type="ARBA" id="ARBA00023125"/>
    </source>
</evidence>
<organism evidence="12 13">
    <name type="scientific">Gnathostoma spinigerum</name>
    <dbReference type="NCBI Taxonomy" id="75299"/>
    <lineage>
        <taxon>Eukaryota</taxon>
        <taxon>Metazoa</taxon>
        <taxon>Ecdysozoa</taxon>
        <taxon>Nematoda</taxon>
        <taxon>Chromadorea</taxon>
        <taxon>Rhabditida</taxon>
        <taxon>Spirurina</taxon>
        <taxon>Gnathostomatomorpha</taxon>
        <taxon>Gnathostomatoidea</taxon>
        <taxon>Gnathostomatidae</taxon>
        <taxon>Gnathostoma</taxon>
    </lineage>
</organism>
<name>A0ABD6ECE1_9BILA</name>
<protein>
    <recommendedName>
        <fullName evidence="11">Nuclear receptor domain-containing protein</fullName>
    </recommendedName>
</protein>
<dbReference type="PRINTS" id="PR00047">
    <property type="entry name" value="STROIDFINGER"/>
</dbReference>
<comment type="subcellular location">
    <subcellularLocation>
        <location evidence="1">Nucleus</location>
    </subcellularLocation>
</comment>
<evidence type="ECO:0000259" key="11">
    <source>
        <dbReference type="PROSITE" id="PS51030"/>
    </source>
</evidence>
<evidence type="ECO:0000256" key="3">
    <source>
        <dbReference type="ARBA" id="ARBA00022771"/>
    </source>
</evidence>
<feature type="compositionally biased region" description="Low complexity" evidence="10">
    <location>
        <begin position="155"/>
        <end position="173"/>
    </location>
</feature>
<gene>
    <name evidence="12" type="ORF">AB6A40_003570</name>
</gene>
<evidence type="ECO:0000256" key="10">
    <source>
        <dbReference type="SAM" id="MobiDB-lite"/>
    </source>
</evidence>
<keyword evidence="8" id="KW-0675">Receptor</keyword>
<evidence type="ECO:0000256" key="9">
    <source>
        <dbReference type="ARBA" id="ARBA00023242"/>
    </source>
</evidence>
<evidence type="ECO:0000256" key="5">
    <source>
        <dbReference type="ARBA" id="ARBA00023015"/>
    </source>
</evidence>
<feature type="region of interest" description="Disordered" evidence="10">
    <location>
        <begin position="1"/>
        <end position="26"/>
    </location>
</feature>
<dbReference type="GO" id="GO:0005634">
    <property type="term" value="C:nucleus"/>
    <property type="evidence" value="ECO:0007669"/>
    <property type="project" value="UniProtKB-SubCell"/>
</dbReference>
<keyword evidence="4" id="KW-0862">Zinc</keyword>
<dbReference type="GO" id="GO:0003677">
    <property type="term" value="F:DNA binding"/>
    <property type="evidence" value="ECO:0007669"/>
    <property type="project" value="UniProtKB-KW"/>
</dbReference>